<keyword evidence="3" id="KW-1185">Reference proteome</keyword>
<dbReference type="AlphaFoldDB" id="A0AAW0S8G9"/>
<feature type="region of interest" description="Disordered" evidence="1">
    <location>
        <begin position="1"/>
        <end position="27"/>
    </location>
</feature>
<accession>A0AAW0S8G9</accession>
<reference evidence="2 3" key="1">
    <citation type="submission" date="2020-02" db="EMBL/GenBank/DDBJ databases">
        <title>Comparative genomics of the hypocrealean fungal genus Beauvera.</title>
        <authorList>
            <person name="Showalter D.N."/>
            <person name="Bushley K.E."/>
            <person name="Rehner S.A."/>
        </authorList>
    </citation>
    <scope>NUCLEOTIDE SEQUENCE [LARGE SCALE GENOMIC DNA]</scope>
    <source>
        <strain evidence="2 3">ARSEF4384</strain>
    </source>
</reference>
<sequence length="418" mass="47497">MVSSEAATEPNQSIATKESVANSAQARSQHCVDPGRFPLSKNEILHVLRVNQEGNHHLHISTYCAGKKWLLSSHLHQPVDLDHTSALHDEDASNACNRTAAVYLLRDEWCPHTRSAKLPQMEEEIALIAAELFQYTYHRWFRPYKSEIDLGQFLTKVNVPSAAIDLPVKTCSLAMVERLKRSHTNFCDRVRDTMANETLREALEYYGGYKWRRRVRPFYYIQPVFEAVIVAVRTGEFDFATTDIADMRTLIVATGKETRSGPIDLSLIDAADRLDSVSDNGRLVAVESRLEVILSFLLDLEQREHALGMQPDLPVCDMDSRVAGAMDDLGWDPAEPLHGPSSAWVDTDQHSTWTVGKGRNLVLINNAVECWAYQCYRFCRRAEGERRYAQRYLLQRLTEQEQETSEIADASINSNNER</sequence>
<gene>
    <name evidence="2" type="ORF">G3M48_009600</name>
</gene>
<comment type="caution">
    <text evidence="2">The sequence shown here is derived from an EMBL/GenBank/DDBJ whole genome shotgun (WGS) entry which is preliminary data.</text>
</comment>
<protein>
    <submittedName>
        <fullName evidence="2">Uncharacterized protein</fullName>
    </submittedName>
</protein>
<proteinExistence type="predicted"/>
<dbReference type="Proteomes" id="UP001397290">
    <property type="component" value="Unassembled WGS sequence"/>
</dbReference>
<name>A0AAW0S8G9_9HYPO</name>
<evidence type="ECO:0000313" key="2">
    <source>
        <dbReference type="EMBL" id="KAK8150710.1"/>
    </source>
</evidence>
<dbReference type="EMBL" id="JAAHCF010000008">
    <property type="protein sequence ID" value="KAK8150710.1"/>
    <property type="molecule type" value="Genomic_DNA"/>
</dbReference>
<organism evidence="2 3">
    <name type="scientific">Beauveria asiatica</name>
    <dbReference type="NCBI Taxonomy" id="1069075"/>
    <lineage>
        <taxon>Eukaryota</taxon>
        <taxon>Fungi</taxon>
        <taxon>Dikarya</taxon>
        <taxon>Ascomycota</taxon>
        <taxon>Pezizomycotina</taxon>
        <taxon>Sordariomycetes</taxon>
        <taxon>Hypocreomycetidae</taxon>
        <taxon>Hypocreales</taxon>
        <taxon>Cordycipitaceae</taxon>
        <taxon>Beauveria</taxon>
    </lineage>
</organism>
<evidence type="ECO:0000256" key="1">
    <source>
        <dbReference type="SAM" id="MobiDB-lite"/>
    </source>
</evidence>
<evidence type="ECO:0000313" key="3">
    <source>
        <dbReference type="Proteomes" id="UP001397290"/>
    </source>
</evidence>